<dbReference type="SUPFAM" id="SSF53092">
    <property type="entry name" value="Creatinase/prolidase N-terminal domain"/>
    <property type="match status" value="1"/>
</dbReference>
<dbReference type="PANTHER" id="PTHR46112">
    <property type="entry name" value="AMINOPEPTIDASE"/>
    <property type="match status" value="1"/>
</dbReference>
<dbReference type="AlphaFoldDB" id="A0A8T4C8W1"/>
<gene>
    <name evidence="3" type="ORF">FJY86_03675</name>
</gene>
<dbReference type="EMBL" id="VGJJ01000030">
    <property type="protein sequence ID" value="MBM3282410.1"/>
    <property type="molecule type" value="Genomic_DNA"/>
</dbReference>
<dbReference type="Pfam" id="PF01321">
    <property type="entry name" value="Creatinase_N"/>
    <property type="match status" value="1"/>
</dbReference>
<feature type="domain" description="Creatinase N-terminal" evidence="2">
    <location>
        <begin position="36"/>
        <end position="134"/>
    </location>
</feature>
<proteinExistence type="predicted"/>
<dbReference type="SUPFAM" id="SSF55920">
    <property type="entry name" value="Creatinase/aminopeptidase"/>
    <property type="match status" value="1"/>
</dbReference>
<evidence type="ECO:0000313" key="4">
    <source>
        <dbReference type="Proteomes" id="UP000774699"/>
    </source>
</evidence>
<protein>
    <submittedName>
        <fullName evidence="3">Aminopeptidase P family protein</fullName>
    </submittedName>
</protein>
<dbReference type="PANTHER" id="PTHR46112:SF3">
    <property type="entry name" value="AMINOPEPTIDASE YPDF"/>
    <property type="match status" value="1"/>
</dbReference>
<dbReference type="GO" id="GO:0004177">
    <property type="term" value="F:aminopeptidase activity"/>
    <property type="evidence" value="ECO:0007669"/>
    <property type="project" value="UniProtKB-KW"/>
</dbReference>
<comment type="caution">
    <text evidence="3">The sequence shown here is derived from an EMBL/GenBank/DDBJ whole genome shotgun (WGS) entry which is preliminary data.</text>
</comment>
<sequence length="354" mass="39879">MKNNTLFTEEWFAQQKIDTLYTVTGEQMQDPLLTKFTGITHTDFSFRFVQTNQKNILLTSPLEAGTVKQHYHGKINIIRTRKDVLHILRPFFRHARVGVNMNYMTAGQYAALKKTFPNAKLVDVSQALYDSRIIKTREEIQKIKEAAKISHQIHGKMNNFLKKNMSEIELAAALDYAIAREGCTNAYPTIVGFGKNSSNIHHFNTNKKLQKGNMILIDCGAKYEGYCSDLTRTTCFGRATSEQHEKYDACRKAQEESIALIQPGVKASVVAEKAQKIIGHQIPHALGHGIGLETHDAPGAIHPRATWAFSEGMTLAVEPGYYTQKWGIRIEDDVLLTRNGCERLSTAPKKLIEL</sequence>
<evidence type="ECO:0000259" key="1">
    <source>
        <dbReference type="Pfam" id="PF00557"/>
    </source>
</evidence>
<dbReference type="InterPro" id="IPR036005">
    <property type="entry name" value="Creatinase/aminopeptidase-like"/>
</dbReference>
<dbReference type="Gene3D" id="3.40.350.10">
    <property type="entry name" value="Creatinase/prolidase N-terminal domain"/>
    <property type="match status" value="1"/>
</dbReference>
<dbReference type="InterPro" id="IPR029149">
    <property type="entry name" value="Creatin/AminoP/Spt16_N"/>
</dbReference>
<accession>A0A8T4C8W1</accession>
<keyword evidence="3" id="KW-0378">Hydrolase</keyword>
<dbReference type="Gene3D" id="3.90.230.10">
    <property type="entry name" value="Creatinase/methionine aminopeptidase superfamily"/>
    <property type="match status" value="1"/>
</dbReference>
<dbReference type="Pfam" id="PF00557">
    <property type="entry name" value="Peptidase_M24"/>
    <property type="match status" value="1"/>
</dbReference>
<evidence type="ECO:0000313" key="3">
    <source>
        <dbReference type="EMBL" id="MBM3282410.1"/>
    </source>
</evidence>
<organism evidence="3 4">
    <name type="scientific">Candidatus Iainarchaeum sp</name>
    <dbReference type="NCBI Taxonomy" id="3101447"/>
    <lineage>
        <taxon>Archaea</taxon>
        <taxon>Candidatus Iainarchaeota</taxon>
        <taxon>Candidatus Iainarchaeia</taxon>
        <taxon>Candidatus Iainarchaeales</taxon>
        <taxon>Candidatus Iainarchaeaceae</taxon>
        <taxon>Candidatus Iainarchaeum</taxon>
    </lineage>
</organism>
<dbReference type="InterPro" id="IPR050659">
    <property type="entry name" value="Peptidase_M24B"/>
</dbReference>
<reference evidence="3" key="1">
    <citation type="submission" date="2019-03" db="EMBL/GenBank/DDBJ databases">
        <title>Lake Tanganyika Metagenome-Assembled Genomes (MAGs).</title>
        <authorList>
            <person name="Tran P."/>
        </authorList>
    </citation>
    <scope>NUCLEOTIDE SEQUENCE</scope>
    <source>
        <strain evidence="3">M_DeepCast_50m_m2_156</strain>
    </source>
</reference>
<dbReference type="InterPro" id="IPR000994">
    <property type="entry name" value="Pept_M24"/>
</dbReference>
<dbReference type="Proteomes" id="UP000774699">
    <property type="component" value="Unassembled WGS sequence"/>
</dbReference>
<name>A0A8T4C8W1_9ARCH</name>
<keyword evidence="3" id="KW-0645">Protease</keyword>
<feature type="domain" description="Peptidase M24" evidence="1">
    <location>
        <begin position="142"/>
        <end position="337"/>
    </location>
</feature>
<keyword evidence="3" id="KW-0031">Aminopeptidase</keyword>
<evidence type="ECO:0000259" key="2">
    <source>
        <dbReference type="Pfam" id="PF01321"/>
    </source>
</evidence>
<dbReference type="InterPro" id="IPR000587">
    <property type="entry name" value="Creatinase_N"/>
</dbReference>